<accession>A0ABY9WWD0</accession>
<sequence length="647" mass="70964">MYRLRLTANQLALFSSVTRSDALKREMISATTMLPPGTVVRLGARTLRLGAPLGSGLVGTVSEARCADTGERFALKRARAAIRTFQEFFRLEAAATEALSGLTALRPARIIERTSHALLKELLHGPTLQTLILQGALGQEQRDSFVEALRQVADIHTRLGFLVDLSPKNVCWQDGWVLVDAGPKTHTTDYVTLLEAPDWERYVRYFERKGSLARGGSAPSVLVRPVADTGIANARSFAFVRDWWMWIPYDPHVEPDRFFVTIDETQQEDEAVFRVELDRGAELVPVPGVEARLAESELVRACALEAWKRQHPHLPALAQGEHRPLPFTASREPLSLAALATETEPLGLAKALKRAFPAREELQVPDLPVLPYPHWTELGRAGSPHRPTDILCHEPLKTSRVALDTLLSRHRHFTATPPLTRTDGPFCELLCIPSGDCRRAVLFLPGFRASVEAEAALVSALLARGLDGLFVLTHMGVRNSSGQALVTAGRWETVLLWDAIDYVTECLGASEVVLVSASHGSIAAVLVSDLHPRVTALSLDSCVRRPLDLVAHLAQARGESPGTAIQSLVEHHIPQPFQLREPTRSHLRVLSMYSRQDRLVAACGDLPVGTLTLYEGGHAATMRHDSSEKGVPEVCVDALHAFLGETS</sequence>
<dbReference type="Gene3D" id="3.40.50.1820">
    <property type="entry name" value="alpha/beta hydrolase"/>
    <property type="match status" value="1"/>
</dbReference>
<evidence type="ECO:0000313" key="2">
    <source>
        <dbReference type="Proteomes" id="UP001611383"/>
    </source>
</evidence>
<organism evidence="1 2">
    <name type="scientific">Archangium minus</name>
    <dbReference type="NCBI Taxonomy" id="83450"/>
    <lineage>
        <taxon>Bacteria</taxon>
        <taxon>Pseudomonadati</taxon>
        <taxon>Myxococcota</taxon>
        <taxon>Myxococcia</taxon>
        <taxon>Myxococcales</taxon>
        <taxon>Cystobacterineae</taxon>
        <taxon>Archangiaceae</taxon>
        <taxon>Archangium</taxon>
    </lineage>
</organism>
<dbReference type="InterPro" id="IPR029058">
    <property type="entry name" value="AB_hydrolase_fold"/>
</dbReference>
<gene>
    <name evidence="1" type="ORF">F0U60_27530</name>
</gene>
<dbReference type="InterPro" id="IPR011009">
    <property type="entry name" value="Kinase-like_dom_sf"/>
</dbReference>
<dbReference type="RefSeq" id="WP_395803807.1">
    <property type="nucleotide sequence ID" value="NZ_CP043494.1"/>
</dbReference>
<dbReference type="Gene3D" id="1.10.510.10">
    <property type="entry name" value="Transferase(Phosphotransferase) domain 1"/>
    <property type="match status" value="1"/>
</dbReference>
<proteinExistence type="predicted"/>
<dbReference type="SUPFAM" id="SSF56112">
    <property type="entry name" value="Protein kinase-like (PK-like)"/>
    <property type="match status" value="1"/>
</dbReference>
<name>A0ABY9WWD0_9BACT</name>
<dbReference type="EMBL" id="CP043494">
    <property type="protein sequence ID" value="WNG47454.1"/>
    <property type="molecule type" value="Genomic_DNA"/>
</dbReference>
<dbReference type="SUPFAM" id="SSF53474">
    <property type="entry name" value="alpha/beta-Hydrolases"/>
    <property type="match status" value="1"/>
</dbReference>
<protein>
    <submittedName>
        <fullName evidence="1">Uncharacterized protein</fullName>
    </submittedName>
</protein>
<keyword evidence="2" id="KW-1185">Reference proteome</keyword>
<reference evidence="1 2" key="1">
    <citation type="submission" date="2019-08" db="EMBL/GenBank/DDBJ databases">
        <title>Archangium and Cystobacter genomes.</title>
        <authorList>
            <person name="Chen I.-C.K."/>
            <person name="Wielgoss S."/>
        </authorList>
    </citation>
    <scope>NUCLEOTIDE SEQUENCE [LARGE SCALE GENOMIC DNA]</scope>
    <source>
        <strain evidence="1 2">Cbm 6</strain>
    </source>
</reference>
<dbReference type="Proteomes" id="UP001611383">
    <property type="component" value="Chromosome"/>
</dbReference>
<evidence type="ECO:0000313" key="1">
    <source>
        <dbReference type="EMBL" id="WNG47454.1"/>
    </source>
</evidence>